<keyword evidence="5 8" id="KW-0457">Lysine biosynthesis</keyword>
<keyword evidence="11" id="KW-1185">Reference proteome</keyword>
<dbReference type="HAMAP" id="MF_00197">
    <property type="entry name" value="DAP_epimerase"/>
    <property type="match status" value="1"/>
</dbReference>
<comment type="function">
    <text evidence="8">Catalyzes the stereoinversion of LL-2,6-diaminopimelate (L,L-DAP) to meso-diaminopimelate (meso-DAP), a precursor of L-lysine and an essential component of the bacterial peptidoglycan.</text>
</comment>
<feature type="binding site" evidence="8">
    <location>
        <begin position="219"/>
        <end position="220"/>
    </location>
    <ligand>
        <name>substrate</name>
    </ligand>
</feature>
<comment type="pathway">
    <text evidence="1 8">Amino-acid biosynthesis; L-lysine biosynthesis via DAP pathway; DL-2,6-diaminopimelate from LL-2,6-diaminopimelate: step 1/1.</text>
</comment>
<dbReference type="GO" id="GO:0008837">
    <property type="term" value="F:diaminopimelate epimerase activity"/>
    <property type="evidence" value="ECO:0007669"/>
    <property type="project" value="UniProtKB-EC"/>
</dbReference>
<evidence type="ECO:0000256" key="6">
    <source>
        <dbReference type="ARBA" id="ARBA00023235"/>
    </source>
</evidence>
<name>A0ABS9H3Y8_9BACL</name>
<dbReference type="InterPro" id="IPR018510">
    <property type="entry name" value="DAP_epimerase_AS"/>
</dbReference>
<feature type="active site" evidence="9">
    <location>
        <position position="76"/>
    </location>
</feature>
<dbReference type="Proteomes" id="UP001649381">
    <property type="component" value="Unassembled WGS sequence"/>
</dbReference>
<comment type="caution">
    <text evidence="10">The sequence shown here is derived from an EMBL/GenBank/DDBJ whole genome shotgun (WGS) entry which is preliminary data.</text>
</comment>
<feature type="binding site" evidence="8">
    <location>
        <begin position="77"/>
        <end position="78"/>
    </location>
    <ligand>
        <name>substrate</name>
    </ligand>
</feature>
<feature type="site" description="Could be important to modulate the pK values of the two catalytic cysteine residues" evidence="8">
    <location>
        <position position="170"/>
    </location>
</feature>
<feature type="binding site" evidence="8">
    <location>
        <begin position="229"/>
        <end position="230"/>
    </location>
    <ligand>
        <name>substrate</name>
    </ligand>
</feature>
<dbReference type="PANTHER" id="PTHR31689:SF0">
    <property type="entry name" value="DIAMINOPIMELATE EPIMERASE"/>
    <property type="match status" value="1"/>
</dbReference>
<feature type="binding site" evidence="8">
    <location>
        <position position="14"/>
    </location>
    <ligand>
        <name>substrate</name>
    </ligand>
</feature>
<feature type="binding site" evidence="8">
    <location>
        <position position="201"/>
    </location>
    <ligand>
        <name>substrate</name>
    </ligand>
</feature>
<dbReference type="Pfam" id="PF01678">
    <property type="entry name" value="DAP_epimerase"/>
    <property type="match status" value="2"/>
</dbReference>
<comment type="similarity">
    <text evidence="2 8">Belongs to the diaminopimelate epimerase family.</text>
</comment>
<dbReference type="InterPro" id="IPR001653">
    <property type="entry name" value="DAP_epimerase_DapF"/>
</dbReference>
<dbReference type="SUPFAM" id="SSF54506">
    <property type="entry name" value="Diaminopimelate epimerase-like"/>
    <property type="match status" value="1"/>
</dbReference>
<evidence type="ECO:0000256" key="8">
    <source>
        <dbReference type="HAMAP-Rule" id="MF_00197"/>
    </source>
</evidence>
<comment type="subcellular location">
    <subcellularLocation>
        <location evidence="8">Cytoplasm</location>
    </subcellularLocation>
</comment>
<accession>A0ABS9H3Y8</accession>
<proteinExistence type="inferred from homology"/>
<dbReference type="PROSITE" id="PS01326">
    <property type="entry name" value="DAP_EPIMERASE"/>
    <property type="match status" value="1"/>
</dbReference>
<evidence type="ECO:0000256" key="7">
    <source>
        <dbReference type="ARBA" id="ARBA00051712"/>
    </source>
</evidence>
<feature type="site" description="Could be important to modulate the pK values of the two catalytic cysteine residues" evidence="8">
    <location>
        <position position="219"/>
    </location>
</feature>
<keyword evidence="6 8" id="KW-0413">Isomerase</keyword>
<feature type="binding site" evidence="8">
    <location>
        <position position="168"/>
    </location>
    <ligand>
        <name>substrate</name>
    </ligand>
</feature>
<evidence type="ECO:0000256" key="2">
    <source>
        <dbReference type="ARBA" id="ARBA00010219"/>
    </source>
</evidence>
<evidence type="ECO:0000256" key="5">
    <source>
        <dbReference type="ARBA" id="ARBA00023154"/>
    </source>
</evidence>
<comment type="subunit">
    <text evidence="8">Homodimer.</text>
</comment>
<comment type="caution">
    <text evidence="8">Lacks conserved residue(s) required for the propagation of feature annotation.</text>
</comment>
<dbReference type="RefSeq" id="WP_236335440.1">
    <property type="nucleotide sequence ID" value="NZ_JAKIJS010000001.1"/>
</dbReference>
<keyword evidence="4 8" id="KW-0028">Amino-acid biosynthesis</keyword>
<dbReference type="Gene3D" id="3.10.310.10">
    <property type="entry name" value="Diaminopimelate Epimerase, Chain A, domain 1"/>
    <property type="match status" value="2"/>
</dbReference>
<protein>
    <recommendedName>
        <fullName evidence="3 8">Diaminopimelate epimerase</fullName>
        <shortName evidence="8">DAP epimerase</shortName>
        <ecNumber evidence="3 8">5.1.1.7</ecNumber>
    </recommendedName>
    <alternativeName>
        <fullName evidence="8">PLP-independent amino acid racemase</fullName>
    </alternativeName>
</protein>
<comment type="catalytic activity">
    <reaction evidence="7 8">
        <text>(2S,6S)-2,6-diaminopimelate = meso-2,6-diaminopimelate</text>
        <dbReference type="Rhea" id="RHEA:15393"/>
        <dbReference type="ChEBI" id="CHEBI:57609"/>
        <dbReference type="ChEBI" id="CHEBI:57791"/>
        <dbReference type="EC" id="5.1.1.7"/>
    </reaction>
</comment>
<feature type="active site" description="Proton donor" evidence="8">
    <location>
        <position position="76"/>
    </location>
</feature>
<sequence>MNQFNFTKMHGLGNNYIYVDTFKENLPERELPAIAKEVSNPHTGIGSDGLILIGKSDNADVMMRIFNNDGSEAKNCGNGLRCVAKYVYEHEIVAKEIFSIETLGGVVQAQVHPEAGQVTQVTINMGEPRLKRSDLPMIGSGSDNDFVLDELLEVEGHQLKLTGVSMGNPHAIFFVDDIEKAPLLTVGPTLEKSEIFPEGVNVEFVEVVNENEMHFRVWERGSGITQACGTGACAAVVAAVQNGKAKRNEEVVVHLSGGDLYITWSMEGEVMMTGPAVTICEGIYYYNGKDFKN</sequence>
<evidence type="ECO:0000256" key="3">
    <source>
        <dbReference type="ARBA" id="ARBA00013080"/>
    </source>
</evidence>
<dbReference type="PANTHER" id="PTHR31689">
    <property type="entry name" value="DIAMINOPIMELATE EPIMERASE, CHLOROPLASTIC"/>
    <property type="match status" value="1"/>
</dbReference>
<evidence type="ECO:0000313" key="10">
    <source>
        <dbReference type="EMBL" id="MCF6138530.1"/>
    </source>
</evidence>
<dbReference type="EMBL" id="JAKIJS010000001">
    <property type="protein sequence ID" value="MCF6138530.1"/>
    <property type="molecule type" value="Genomic_DNA"/>
</dbReference>
<evidence type="ECO:0000313" key="11">
    <source>
        <dbReference type="Proteomes" id="UP001649381"/>
    </source>
</evidence>
<dbReference type="NCBIfam" id="TIGR00652">
    <property type="entry name" value="DapF"/>
    <property type="match status" value="1"/>
</dbReference>
<feature type="active site" description="Proton acceptor" evidence="8">
    <location>
        <position position="228"/>
    </location>
</feature>
<keyword evidence="8" id="KW-0963">Cytoplasm</keyword>
<gene>
    <name evidence="8 10" type="primary">dapF</name>
    <name evidence="10" type="ORF">L2716_12405</name>
</gene>
<organism evidence="10 11">
    <name type="scientific">Pseudalkalibacillus berkeleyi</name>
    <dbReference type="NCBI Taxonomy" id="1069813"/>
    <lineage>
        <taxon>Bacteria</taxon>
        <taxon>Bacillati</taxon>
        <taxon>Bacillota</taxon>
        <taxon>Bacilli</taxon>
        <taxon>Bacillales</taxon>
        <taxon>Fictibacillaceae</taxon>
        <taxon>Pseudalkalibacillus</taxon>
    </lineage>
</organism>
<feature type="binding site" evidence="8">
    <location>
        <position position="67"/>
    </location>
    <ligand>
        <name>substrate</name>
    </ligand>
</feature>
<evidence type="ECO:0000256" key="9">
    <source>
        <dbReference type="PROSITE-ProRule" id="PRU10125"/>
    </source>
</evidence>
<dbReference type="EC" id="5.1.1.7" evidence="3 8"/>
<evidence type="ECO:0000256" key="4">
    <source>
        <dbReference type="ARBA" id="ARBA00022605"/>
    </source>
</evidence>
<evidence type="ECO:0000256" key="1">
    <source>
        <dbReference type="ARBA" id="ARBA00005196"/>
    </source>
</evidence>
<reference evidence="10 11" key="1">
    <citation type="submission" date="2022-01" db="EMBL/GenBank/DDBJ databases">
        <title>Alkalihalobacillus sp. EGI L200015, a novel bacterium isolated from a salt lake sediment.</title>
        <authorList>
            <person name="Gao L."/>
            <person name="Fang B.-Z."/>
            <person name="Li W.-J."/>
        </authorList>
    </citation>
    <scope>NUCLEOTIDE SEQUENCE [LARGE SCALE GENOMIC DNA]</scope>
    <source>
        <strain evidence="10 11">KCTC 12718</strain>
    </source>
</reference>